<feature type="compositionally biased region" description="Low complexity" evidence="1">
    <location>
        <begin position="11"/>
        <end position="49"/>
    </location>
</feature>
<dbReference type="Gene3D" id="3.30.1150.10">
    <property type="match status" value="1"/>
</dbReference>
<proteinExistence type="predicted"/>
<dbReference type="EMBL" id="CP060782">
    <property type="protein sequence ID" value="QNP46229.1"/>
    <property type="molecule type" value="Genomic_DNA"/>
</dbReference>
<keyword evidence="3" id="KW-1185">Reference proteome</keyword>
<evidence type="ECO:0000256" key="1">
    <source>
        <dbReference type="SAM" id="MobiDB-lite"/>
    </source>
</evidence>
<evidence type="ECO:0000313" key="3">
    <source>
        <dbReference type="Proteomes" id="UP000516105"/>
    </source>
</evidence>
<feature type="compositionally biased region" description="Basic and acidic residues" evidence="1">
    <location>
        <begin position="1"/>
        <end position="10"/>
    </location>
</feature>
<protein>
    <submittedName>
        <fullName evidence="2">Energy transducer TonB</fullName>
    </submittedName>
</protein>
<gene>
    <name evidence="2" type="ORF">H9L14_03045</name>
</gene>
<feature type="region of interest" description="Disordered" evidence="1">
    <location>
        <begin position="1"/>
        <end position="69"/>
    </location>
</feature>
<sequence length="162" mass="16584">MEGAAGKKAEPTPVVAPTPKIVVPAKPPVVAAPVAGTESAAQSGAASAGTGPGAGGAGSGRGGGGSGDFSGYTPARLIRNLNRGDYRDLTGGRLPYGRAMLSLRLDTSGVPTECRVTRSSGDPYVDSGLCPLIYRRLRFRPALDADGQPIPYRLDYVANWSL</sequence>
<accession>A0ABX6TA24</accession>
<organism evidence="2 3">
    <name type="scientific">Sphingomonas sediminicola</name>
    <dbReference type="NCBI Taxonomy" id="386874"/>
    <lineage>
        <taxon>Bacteria</taxon>
        <taxon>Pseudomonadati</taxon>
        <taxon>Pseudomonadota</taxon>
        <taxon>Alphaproteobacteria</taxon>
        <taxon>Sphingomonadales</taxon>
        <taxon>Sphingomonadaceae</taxon>
        <taxon>Sphingomonas</taxon>
    </lineage>
</organism>
<name>A0ABX6TA24_9SPHN</name>
<reference evidence="2 3" key="1">
    <citation type="submission" date="2020-08" db="EMBL/GenBank/DDBJ databases">
        <title>Genome sequence of Sphingomonas sediminicola KACC 15039T.</title>
        <authorList>
            <person name="Hyun D.-W."/>
            <person name="Bae J.-W."/>
        </authorList>
    </citation>
    <scope>NUCLEOTIDE SEQUENCE [LARGE SCALE GENOMIC DNA]</scope>
    <source>
        <strain evidence="2 3">KACC 15039</strain>
    </source>
</reference>
<dbReference type="SUPFAM" id="SSF74653">
    <property type="entry name" value="TolA/TonB C-terminal domain"/>
    <property type="match status" value="1"/>
</dbReference>
<feature type="compositionally biased region" description="Gly residues" evidence="1">
    <location>
        <begin position="50"/>
        <end position="68"/>
    </location>
</feature>
<dbReference type="Proteomes" id="UP000516105">
    <property type="component" value="Chromosome"/>
</dbReference>
<evidence type="ECO:0000313" key="2">
    <source>
        <dbReference type="EMBL" id="QNP46229.1"/>
    </source>
</evidence>
<dbReference type="RefSeq" id="WP_187709182.1">
    <property type="nucleotide sequence ID" value="NZ_CP060782.1"/>
</dbReference>